<dbReference type="RefSeq" id="XP_053580468.1">
    <property type="nucleotide sequence ID" value="XM_053731555.1"/>
</dbReference>
<protein>
    <submittedName>
        <fullName evidence="1">Uncharacterized protein</fullName>
    </submittedName>
</protein>
<proteinExistence type="predicted"/>
<accession>A0A6A5G5A9</accession>
<sequence>MIRSQPENCCLQIRVWAELEGEFVSLPHPDSGDGGVVVSSEKDHGCESVLLKLLQSLVHSVDKITAHESKSEIFWVLVLALPDRPGLGVEVLPEVWDGLGGGVFVGDFLHGWLVDNSSEPTSDVDDRLSGASVEDVLKSWEEIKSDGNISKGKTLSNQIGLLDENAVENLELSIEFILVVLNSLLIEVSGRYGWEDVSENSWEKVSLGELKPLNGFGVGGSSGQVKSDGLSSEEKSISLECWGLKF</sequence>
<dbReference type="EMBL" id="WUAV01000005">
    <property type="protein sequence ID" value="KAF1749993.1"/>
    <property type="molecule type" value="Genomic_DNA"/>
</dbReference>
<dbReference type="CTD" id="78776348"/>
<evidence type="ECO:0000313" key="1">
    <source>
        <dbReference type="EMBL" id="KAF1749993.1"/>
    </source>
</evidence>
<organism evidence="1 2">
    <name type="scientific">Caenorhabditis remanei</name>
    <name type="common">Caenorhabditis vulgaris</name>
    <dbReference type="NCBI Taxonomy" id="31234"/>
    <lineage>
        <taxon>Eukaryota</taxon>
        <taxon>Metazoa</taxon>
        <taxon>Ecdysozoa</taxon>
        <taxon>Nematoda</taxon>
        <taxon>Chromadorea</taxon>
        <taxon>Rhabditida</taxon>
        <taxon>Rhabditina</taxon>
        <taxon>Rhabditomorpha</taxon>
        <taxon>Rhabditoidea</taxon>
        <taxon>Rhabditidae</taxon>
        <taxon>Peloderinae</taxon>
        <taxon>Caenorhabditis</taxon>
    </lineage>
</organism>
<comment type="caution">
    <text evidence="1">The sequence shown here is derived from an EMBL/GenBank/DDBJ whole genome shotgun (WGS) entry which is preliminary data.</text>
</comment>
<dbReference type="GeneID" id="78776348"/>
<dbReference type="KEGG" id="crq:GCK72_016538"/>
<evidence type="ECO:0000313" key="2">
    <source>
        <dbReference type="Proteomes" id="UP000483820"/>
    </source>
</evidence>
<dbReference type="Proteomes" id="UP000483820">
    <property type="component" value="Chromosome V"/>
</dbReference>
<name>A0A6A5G5A9_CAERE</name>
<gene>
    <name evidence="1" type="ORF">GCK72_016538</name>
</gene>
<reference evidence="1 2" key="1">
    <citation type="submission" date="2019-12" db="EMBL/GenBank/DDBJ databases">
        <title>Chromosome-level assembly of the Caenorhabditis remanei genome.</title>
        <authorList>
            <person name="Teterina A.A."/>
            <person name="Willis J.H."/>
            <person name="Phillips P.C."/>
        </authorList>
    </citation>
    <scope>NUCLEOTIDE SEQUENCE [LARGE SCALE GENOMIC DNA]</scope>
    <source>
        <strain evidence="1 2">PX506</strain>
        <tissue evidence="1">Whole organism</tissue>
    </source>
</reference>
<dbReference type="AlphaFoldDB" id="A0A6A5G5A9"/>